<evidence type="ECO:0000256" key="1">
    <source>
        <dbReference type="SAM" id="Phobius"/>
    </source>
</evidence>
<feature type="transmembrane region" description="Helical" evidence="1">
    <location>
        <begin position="40"/>
        <end position="62"/>
    </location>
</feature>
<reference evidence="3" key="1">
    <citation type="journal article" date="2019" name="Int. J. Syst. Evol. Microbiol.">
        <title>The Global Catalogue of Microorganisms (GCM) 10K type strain sequencing project: providing services to taxonomists for standard genome sequencing and annotation.</title>
        <authorList>
            <consortium name="The Broad Institute Genomics Platform"/>
            <consortium name="The Broad Institute Genome Sequencing Center for Infectious Disease"/>
            <person name="Wu L."/>
            <person name="Ma J."/>
        </authorList>
    </citation>
    <scope>NUCLEOTIDE SEQUENCE [LARGE SCALE GENOMIC DNA]</scope>
    <source>
        <strain evidence="3">JCM 17664</strain>
    </source>
</reference>
<keyword evidence="1" id="KW-1133">Transmembrane helix</keyword>
<sequence>MKLQTLFTIASVYMMLVGLGFILFPHAFGKGAVPEDASPALIAYLRLWGSPLLGIAVMDWMVRKAGPSSTRNAIIVGNTIGFAVIGLLDAWGTFSGGRPVTKIFVVVHLLLAVVFILVGRKNWSTQKDQQDLSI</sequence>
<name>A0ABP8FKI7_9BACT</name>
<dbReference type="Proteomes" id="UP001501207">
    <property type="component" value="Unassembled WGS sequence"/>
</dbReference>
<organism evidence="2 3">
    <name type="scientific">Compostibacter hankyongensis</name>
    <dbReference type="NCBI Taxonomy" id="1007089"/>
    <lineage>
        <taxon>Bacteria</taxon>
        <taxon>Pseudomonadati</taxon>
        <taxon>Bacteroidota</taxon>
        <taxon>Chitinophagia</taxon>
        <taxon>Chitinophagales</taxon>
        <taxon>Chitinophagaceae</taxon>
        <taxon>Compostibacter</taxon>
    </lineage>
</organism>
<proteinExistence type="predicted"/>
<dbReference type="RefSeq" id="WP_344976880.1">
    <property type="nucleotide sequence ID" value="NZ_BAABFN010000002.1"/>
</dbReference>
<accession>A0ABP8FKI7</accession>
<dbReference type="EMBL" id="BAABFN010000002">
    <property type="protein sequence ID" value="GAA4305938.1"/>
    <property type="molecule type" value="Genomic_DNA"/>
</dbReference>
<protein>
    <recommendedName>
        <fullName evidence="4">DUF4345 domain-containing protein</fullName>
    </recommendedName>
</protein>
<gene>
    <name evidence="2" type="ORF">GCM10023143_11520</name>
</gene>
<feature type="transmembrane region" description="Helical" evidence="1">
    <location>
        <begin position="100"/>
        <end position="119"/>
    </location>
</feature>
<comment type="caution">
    <text evidence="2">The sequence shown here is derived from an EMBL/GenBank/DDBJ whole genome shotgun (WGS) entry which is preliminary data.</text>
</comment>
<evidence type="ECO:0008006" key="4">
    <source>
        <dbReference type="Google" id="ProtNLM"/>
    </source>
</evidence>
<keyword evidence="1" id="KW-0812">Transmembrane</keyword>
<feature type="transmembrane region" description="Helical" evidence="1">
    <location>
        <begin position="7"/>
        <end position="28"/>
    </location>
</feature>
<keyword evidence="3" id="KW-1185">Reference proteome</keyword>
<keyword evidence="1" id="KW-0472">Membrane</keyword>
<evidence type="ECO:0000313" key="2">
    <source>
        <dbReference type="EMBL" id="GAA4305938.1"/>
    </source>
</evidence>
<evidence type="ECO:0000313" key="3">
    <source>
        <dbReference type="Proteomes" id="UP001501207"/>
    </source>
</evidence>
<feature type="transmembrane region" description="Helical" evidence="1">
    <location>
        <begin position="74"/>
        <end position="94"/>
    </location>
</feature>